<dbReference type="EMBL" id="MABE01000679">
    <property type="protein sequence ID" value="OUS35717.1"/>
    <property type="molecule type" value="Genomic_DNA"/>
</dbReference>
<dbReference type="AlphaFoldDB" id="A0A1Y5HGH5"/>
<evidence type="ECO:0000313" key="1">
    <source>
        <dbReference type="EMBL" id="OUS35717.1"/>
    </source>
</evidence>
<evidence type="ECO:0000313" key="2">
    <source>
        <dbReference type="Proteomes" id="UP000227088"/>
    </source>
</evidence>
<proteinExistence type="predicted"/>
<organism evidence="1 2">
    <name type="scientific">Oleispira antarctica</name>
    <dbReference type="NCBI Taxonomy" id="188908"/>
    <lineage>
        <taxon>Bacteria</taxon>
        <taxon>Pseudomonadati</taxon>
        <taxon>Pseudomonadota</taxon>
        <taxon>Gammaproteobacteria</taxon>
        <taxon>Oceanospirillales</taxon>
        <taxon>Oceanospirillaceae</taxon>
        <taxon>Oleispira</taxon>
    </lineage>
</organism>
<gene>
    <name evidence="1" type="ORF">A9R00_11915</name>
</gene>
<accession>A0A1Y5HGH5</accession>
<protein>
    <submittedName>
        <fullName evidence="1">Pilin assembly protein</fullName>
    </submittedName>
</protein>
<sequence length="114" mass="13137">MKLSKLMQYWEKEFSGQLNENGYQIKLSEEDAARLEALSEMFPKYPQENLLRDLISSALNEVTSSFPYIEGKEVVARDEEGDPMYADIGPTPKFLTLTRKHLKQIHEAKESSTH</sequence>
<dbReference type="Proteomes" id="UP000227088">
    <property type="component" value="Unassembled WGS sequence"/>
</dbReference>
<comment type="caution">
    <text evidence="1">The sequence shown here is derived from an EMBL/GenBank/DDBJ whole genome shotgun (WGS) entry which is preliminary data.</text>
</comment>
<reference evidence="2" key="1">
    <citation type="journal article" date="2017" name="Proc. Natl. Acad. Sci. U.S.A.">
        <title>Simulation of Deepwater Horizon oil plume reveals substrate specialization within a complex community of hydrocarbon degraders.</title>
        <authorList>
            <person name="Hu P."/>
            <person name="Dubinsky E.A."/>
            <person name="Probst A.J."/>
            <person name="Wang J."/>
            <person name="Sieber C.M.K."/>
            <person name="Tom L.M."/>
            <person name="Gardinali P."/>
            <person name="Banfield J.F."/>
            <person name="Atlas R.M."/>
            <person name="Andersen G.L."/>
        </authorList>
    </citation>
    <scope>NUCLEOTIDE SEQUENCE [LARGE SCALE GENOMIC DNA]</scope>
</reference>
<name>A0A1Y5HGH5_OLEAN</name>